<name>A0A1R0GLB8_9FUNG</name>
<protein>
    <submittedName>
        <fullName evidence="1">Uncharacterized protein</fullName>
    </submittedName>
</protein>
<keyword evidence="2" id="KW-1185">Reference proteome</keyword>
<dbReference type="AlphaFoldDB" id="A0A1R0GLB8"/>
<evidence type="ECO:0000313" key="1">
    <source>
        <dbReference type="EMBL" id="OLY77677.1"/>
    </source>
</evidence>
<comment type="caution">
    <text evidence="1">The sequence shown here is derived from an EMBL/GenBank/DDBJ whole genome shotgun (WGS) entry which is preliminary data.</text>
</comment>
<dbReference type="OrthoDB" id="5588333at2759"/>
<reference evidence="1 2" key="1">
    <citation type="journal article" date="2016" name="Mol. Biol. Evol.">
        <title>Genome-Wide Survey of Gut Fungi (Harpellales) Reveals the First Horizontally Transferred Ubiquitin Gene from a Mosquito Host.</title>
        <authorList>
            <person name="Wang Y."/>
            <person name="White M.M."/>
            <person name="Kvist S."/>
            <person name="Moncalvo J.M."/>
        </authorList>
    </citation>
    <scope>NUCLEOTIDE SEQUENCE [LARGE SCALE GENOMIC DNA]</scope>
    <source>
        <strain evidence="1 2">ALG-7-W6</strain>
    </source>
</reference>
<proteinExistence type="predicted"/>
<dbReference type="Proteomes" id="UP000187455">
    <property type="component" value="Unassembled WGS sequence"/>
</dbReference>
<evidence type="ECO:0000313" key="2">
    <source>
        <dbReference type="Proteomes" id="UP000187455"/>
    </source>
</evidence>
<accession>A0A1R0GLB8</accession>
<gene>
    <name evidence="1" type="ORF">AYI68_g8286</name>
</gene>
<organism evidence="1 2">
    <name type="scientific">Smittium mucronatum</name>
    <dbReference type="NCBI Taxonomy" id="133383"/>
    <lineage>
        <taxon>Eukaryota</taxon>
        <taxon>Fungi</taxon>
        <taxon>Fungi incertae sedis</taxon>
        <taxon>Zoopagomycota</taxon>
        <taxon>Kickxellomycotina</taxon>
        <taxon>Harpellomycetes</taxon>
        <taxon>Harpellales</taxon>
        <taxon>Legeriomycetaceae</taxon>
        <taxon>Smittium</taxon>
    </lineage>
</organism>
<sequence length="67" mass="7758">MRNISTYRRIIMPHRPENSPVPKAREMGYNLAAEAGAPVDKMLSHEFLSSYSILDSYYHLSRFTNLI</sequence>
<dbReference type="EMBL" id="LSSL01007733">
    <property type="protein sequence ID" value="OLY77677.1"/>
    <property type="molecule type" value="Genomic_DNA"/>
</dbReference>